<organism evidence="2 3">
    <name type="scientific">Chryseolinea serpens</name>
    <dbReference type="NCBI Taxonomy" id="947013"/>
    <lineage>
        <taxon>Bacteria</taxon>
        <taxon>Pseudomonadati</taxon>
        <taxon>Bacteroidota</taxon>
        <taxon>Cytophagia</taxon>
        <taxon>Cytophagales</taxon>
        <taxon>Fulvivirgaceae</taxon>
        <taxon>Chryseolinea</taxon>
    </lineage>
</organism>
<dbReference type="Gene3D" id="3.40.50.150">
    <property type="entry name" value="Vaccinia Virus protein VP39"/>
    <property type="match status" value="1"/>
</dbReference>
<protein>
    <submittedName>
        <fullName evidence="2">Methyltransferase domain-containing protein</fullName>
    </submittedName>
</protein>
<dbReference type="SUPFAM" id="SSF53335">
    <property type="entry name" value="S-adenosyl-L-methionine-dependent methyltransferases"/>
    <property type="match status" value="1"/>
</dbReference>
<dbReference type="PROSITE" id="PS01330">
    <property type="entry name" value="PABS_1"/>
    <property type="match status" value="1"/>
</dbReference>
<keyword evidence="2" id="KW-0489">Methyltransferase</keyword>
<gene>
    <name evidence="2" type="ORF">SAMN04488109_2532</name>
</gene>
<sequence length="214" mass="24913">MEQQSLTGFDLLAPVYDRFASLVYGSAIREAQLVFLKTIPSTAQVLILGGGTGWLLTELLETHPQCNVWYIEASAKMLEQARQKLSEQQKSRVKFIHGTEDSIPREIQFHAVITAFFLDLFSPASLRRVIDSVDTSLAPESVWLVSDFMARKVWWQRLLLKMMYTFFRWCCGIEAKQLPPWEQYMTAEGWQVEEEQLFFRGFIKSVRYSRQEKL</sequence>
<keyword evidence="2" id="KW-0808">Transferase</keyword>
<accession>A0A1M5NV91</accession>
<proteinExistence type="predicted"/>
<evidence type="ECO:0000313" key="3">
    <source>
        <dbReference type="Proteomes" id="UP000184212"/>
    </source>
</evidence>
<dbReference type="STRING" id="947013.SAMN04488109_2532"/>
<feature type="domain" description="Methyltransferase" evidence="1">
    <location>
        <begin position="45"/>
        <end position="139"/>
    </location>
</feature>
<dbReference type="InterPro" id="IPR029063">
    <property type="entry name" value="SAM-dependent_MTases_sf"/>
</dbReference>
<dbReference type="CDD" id="cd02440">
    <property type="entry name" value="AdoMet_MTases"/>
    <property type="match status" value="1"/>
</dbReference>
<dbReference type="InterPro" id="IPR041698">
    <property type="entry name" value="Methyltransf_25"/>
</dbReference>
<dbReference type="Proteomes" id="UP000184212">
    <property type="component" value="Unassembled WGS sequence"/>
</dbReference>
<dbReference type="Pfam" id="PF13649">
    <property type="entry name" value="Methyltransf_25"/>
    <property type="match status" value="1"/>
</dbReference>
<dbReference type="OrthoDB" id="836632at2"/>
<evidence type="ECO:0000259" key="1">
    <source>
        <dbReference type="Pfam" id="PF13649"/>
    </source>
</evidence>
<dbReference type="RefSeq" id="WP_073134162.1">
    <property type="nucleotide sequence ID" value="NZ_FQWQ01000001.1"/>
</dbReference>
<evidence type="ECO:0000313" key="2">
    <source>
        <dbReference type="EMBL" id="SHG93420.1"/>
    </source>
</evidence>
<dbReference type="GO" id="GO:0008168">
    <property type="term" value="F:methyltransferase activity"/>
    <property type="evidence" value="ECO:0007669"/>
    <property type="project" value="UniProtKB-KW"/>
</dbReference>
<keyword evidence="3" id="KW-1185">Reference proteome</keyword>
<dbReference type="EMBL" id="FQWQ01000001">
    <property type="protein sequence ID" value="SHG93420.1"/>
    <property type="molecule type" value="Genomic_DNA"/>
</dbReference>
<dbReference type="GO" id="GO:0032259">
    <property type="term" value="P:methylation"/>
    <property type="evidence" value="ECO:0007669"/>
    <property type="project" value="UniProtKB-KW"/>
</dbReference>
<name>A0A1M5NV91_9BACT</name>
<reference evidence="2 3" key="1">
    <citation type="submission" date="2016-11" db="EMBL/GenBank/DDBJ databases">
        <authorList>
            <person name="Jaros S."/>
            <person name="Januszkiewicz K."/>
            <person name="Wedrychowicz H."/>
        </authorList>
    </citation>
    <scope>NUCLEOTIDE SEQUENCE [LARGE SCALE GENOMIC DNA]</scope>
    <source>
        <strain evidence="2 3">DSM 24574</strain>
    </source>
</reference>
<dbReference type="AlphaFoldDB" id="A0A1M5NV91"/>
<dbReference type="InterPro" id="IPR030373">
    <property type="entry name" value="PABS_CS"/>
</dbReference>